<comment type="cofactor">
    <cofactor evidence="2">
        <name>FAD</name>
        <dbReference type="ChEBI" id="CHEBI:57692"/>
    </cofactor>
</comment>
<evidence type="ECO:0000256" key="3">
    <source>
        <dbReference type="ARBA" id="ARBA00006849"/>
    </source>
</evidence>
<dbReference type="AlphaFoldDB" id="R4XFF8"/>
<proteinExistence type="inferred from homology"/>
<evidence type="ECO:0000259" key="14">
    <source>
        <dbReference type="PROSITE" id="PS51387"/>
    </source>
</evidence>
<evidence type="ECO:0008006" key="17">
    <source>
        <dbReference type="Google" id="ProtNLM"/>
    </source>
</evidence>
<dbReference type="InterPro" id="IPR001041">
    <property type="entry name" value="2Fe-2S_ferredoxin-type"/>
</dbReference>
<comment type="cofactor">
    <cofactor evidence="12">
        <name>[2Fe-2S] cluster</name>
        <dbReference type="ChEBI" id="CHEBI:190135"/>
    </cofactor>
</comment>
<dbReference type="VEuPathDB" id="FungiDB:TAPDE_004870"/>
<dbReference type="PROSITE" id="PS00197">
    <property type="entry name" value="2FE2S_FER_1"/>
    <property type="match status" value="1"/>
</dbReference>
<dbReference type="Gene3D" id="3.30.43.10">
    <property type="entry name" value="Uridine Diphospho-n-acetylenolpyruvylglucosamine Reductase, domain 2"/>
    <property type="match status" value="1"/>
</dbReference>
<dbReference type="PROSITE" id="PS51387">
    <property type="entry name" value="FAD_PCMH"/>
    <property type="match status" value="1"/>
</dbReference>
<keyword evidence="5" id="KW-0285">Flavoprotein</keyword>
<keyword evidence="16" id="KW-1185">Reference proteome</keyword>
<dbReference type="Pfam" id="PF01315">
    <property type="entry name" value="Ald_Xan_dh_C"/>
    <property type="match status" value="1"/>
</dbReference>
<comment type="cofactor">
    <cofactor evidence="1">
        <name>Mo-molybdopterin</name>
        <dbReference type="ChEBI" id="CHEBI:71302"/>
    </cofactor>
</comment>
<evidence type="ECO:0000256" key="11">
    <source>
        <dbReference type="ARBA" id="ARBA00023014"/>
    </source>
</evidence>
<dbReference type="Pfam" id="PF03450">
    <property type="entry name" value="CO_deh_flav_C"/>
    <property type="match status" value="1"/>
</dbReference>
<organism evidence="15 16">
    <name type="scientific">Taphrina deformans (strain PYCC 5710 / ATCC 11124 / CBS 356.35 / IMI 108563 / JCM 9778 / NBRC 8474)</name>
    <name type="common">Peach leaf curl fungus</name>
    <name type="synonym">Lalaria deformans</name>
    <dbReference type="NCBI Taxonomy" id="1097556"/>
    <lineage>
        <taxon>Eukaryota</taxon>
        <taxon>Fungi</taxon>
        <taxon>Dikarya</taxon>
        <taxon>Ascomycota</taxon>
        <taxon>Taphrinomycotina</taxon>
        <taxon>Taphrinomycetes</taxon>
        <taxon>Taphrinales</taxon>
        <taxon>Taphrinaceae</taxon>
        <taxon>Taphrina</taxon>
    </lineage>
</organism>
<dbReference type="InterPro" id="IPR005107">
    <property type="entry name" value="CO_DH_flav_C"/>
</dbReference>
<dbReference type="CDD" id="cd00207">
    <property type="entry name" value="fer2"/>
    <property type="match status" value="1"/>
</dbReference>
<evidence type="ECO:0000256" key="8">
    <source>
        <dbReference type="ARBA" id="ARBA00022827"/>
    </source>
</evidence>
<dbReference type="Pfam" id="PF00941">
    <property type="entry name" value="FAD_binding_5"/>
    <property type="match status" value="1"/>
</dbReference>
<dbReference type="Pfam" id="PF01799">
    <property type="entry name" value="Fer2_2"/>
    <property type="match status" value="1"/>
</dbReference>
<evidence type="ECO:0000256" key="2">
    <source>
        <dbReference type="ARBA" id="ARBA00001974"/>
    </source>
</evidence>
<dbReference type="InterPro" id="IPR036318">
    <property type="entry name" value="FAD-bd_PCMH-like_sf"/>
</dbReference>
<comment type="caution">
    <text evidence="15">The sequence shown here is derived from an EMBL/GenBank/DDBJ whole genome shotgun (WGS) entry which is preliminary data.</text>
</comment>
<keyword evidence="8" id="KW-0274">FAD</keyword>
<dbReference type="SUPFAM" id="SSF56003">
    <property type="entry name" value="Molybdenum cofactor-binding domain"/>
    <property type="match status" value="1"/>
</dbReference>
<dbReference type="Gene3D" id="3.30.390.50">
    <property type="entry name" value="CO dehydrogenase flavoprotein, C-terminal domain"/>
    <property type="match status" value="1"/>
</dbReference>
<evidence type="ECO:0000313" key="16">
    <source>
        <dbReference type="Proteomes" id="UP000013776"/>
    </source>
</evidence>
<dbReference type="InterPro" id="IPR016208">
    <property type="entry name" value="Ald_Oxase/xanthine_DH-like"/>
</dbReference>
<keyword evidence="11" id="KW-0411">Iron-sulfur</keyword>
<dbReference type="InterPro" id="IPR016169">
    <property type="entry name" value="FAD-bd_PCMH_sub2"/>
</dbReference>
<dbReference type="eggNOG" id="KOG0430">
    <property type="taxonomic scope" value="Eukaryota"/>
</dbReference>
<evidence type="ECO:0000256" key="1">
    <source>
        <dbReference type="ARBA" id="ARBA00001924"/>
    </source>
</evidence>
<evidence type="ECO:0000256" key="5">
    <source>
        <dbReference type="ARBA" id="ARBA00022630"/>
    </source>
</evidence>
<dbReference type="Pfam" id="PF02738">
    <property type="entry name" value="MoCoBD_1"/>
    <property type="match status" value="1"/>
</dbReference>
<dbReference type="GO" id="GO:0051537">
    <property type="term" value="F:2 iron, 2 sulfur cluster binding"/>
    <property type="evidence" value="ECO:0007669"/>
    <property type="project" value="UniProtKB-KW"/>
</dbReference>
<dbReference type="InterPro" id="IPR036884">
    <property type="entry name" value="2Fe-2S-bd_dom_sf"/>
</dbReference>
<dbReference type="SMART" id="SM01092">
    <property type="entry name" value="CO_deh_flav_C"/>
    <property type="match status" value="1"/>
</dbReference>
<dbReference type="InterPro" id="IPR002346">
    <property type="entry name" value="Mopterin_DH_FAD-bd"/>
</dbReference>
<evidence type="ECO:0000256" key="12">
    <source>
        <dbReference type="ARBA" id="ARBA00034078"/>
    </source>
</evidence>
<dbReference type="FunFam" id="3.30.465.10:FF:000004">
    <property type="entry name" value="Xanthine dehydrogenase/oxidase"/>
    <property type="match status" value="1"/>
</dbReference>
<feature type="domain" description="2Fe-2S ferredoxin-type" evidence="13">
    <location>
        <begin position="32"/>
        <end position="118"/>
    </location>
</feature>
<dbReference type="InterPro" id="IPR036010">
    <property type="entry name" value="2Fe-2S_ferredoxin-like_sf"/>
</dbReference>
<dbReference type="SUPFAM" id="SSF54292">
    <property type="entry name" value="2Fe-2S ferredoxin-like"/>
    <property type="match status" value="1"/>
</dbReference>
<comment type="similarity">
    <text evidence="3">Belongs to the xanthine dehydrogenase family.</text>
</comment>
<dbReference type="SUPFAM" id="SSF54665">
    <property type="entry name" value="CO dehydrogenase molybdoprotein N-domain-like"/>
    <property type="match status" value="1"/>
</dbReference>
<dbReference type="SUPFAM" id="SSF55447">
    <property type="entry name" value="CO dehydrogenase flavoprotein C-terminal domain-like"/>
    <property type="match status" value="1"/>
</dbReference>
<evidence type="ECO:0000256" key="7">
    <source>
        <dbReference type="ARBA" id="ARBA00022723"/>
    </source>
</evidence>
<dbReference type="PANTHER" id="PTHR45444:SF3">
    <property type="entry name" value="XANTHINE DEHYDROGENASE"/>
    <property type="match status" value="1"/>
</dbReference>
<dbReference type="Gene3D" id="3.10.20.30">
    <property type="match status" value="1"/>
</dbReference>
<dbReference type="Gene3D" id="3.30.465.10">
    <property type="match status" value="1"/>
</dbReference>
<accession>R4XFF8</accession>
<evidence type="ECO:0000256" key="10">
    <source>
        <dbReference type="ARBA" id="ARBA00023004"/>
    </source>
</evidence>
<dbReference type="FunFam" id="3.90.1170.50:FF:000001">
    <property type="entry name" value="Aldehyde oxidase 1"/>
    <property type="match status" value="1"/>
</dbReference>
<dbReference type="Proteomes" id="UP000013776">
    <property type="component" value="Unassembled WGS sequence"/>
</dbReference>
<dbReference type="InterPro" id="IPR002888">
    <property type="entry name" value="2Fe-2S-bd"/>
</dbReference>
<evidence type="ECO:0000256" key="4">
    <source>
        <dbReference type="ARBA" id="ARBA00022505"/>
    </source>
</evidence>
<dbReference type="InterPro" id="IPR016167">
    <property type="entry name" value="FAD-bd_PCMH_sub1"/>
</dbReference>
<dbReference type="Gene3D" id="3.30.365.10">
    <property type="entry name" value="Aldehyde oxidase/xanthine dehydrogenase, molybdopterin binding domain"/>
    <property type="match status" value="2"/>
</dbReference>
<dbReference type="InterPro" id="IPR006058">
    <property type="entry name" value="2Fe2S_fd_BS"/>
</dbReference>
<dbReference type="SUPFAM" id="SSF47741">
    <property type="entry name" value="CO dehydrogenase ISP C-domain like"/>
    <property type="match status" value="1"/>
</dbReference>
<dbReference type="EMBL" id="CAHR02000232">
    <property type="protein sequence ID" value="CCG84408.1"/>
    <property type="molecule type" value="Genomic_DNA"/>
</dbReference>
<keyword evidence="6" id="KW-0001">2Fe-2S</keyword>
<dbReference type="InterPro" id="IPR008274">
    <property type="entry name" value="AldOxase/xan_DH_MoCoBD1"/>
</dbReference>
<dbReference type="PROSITE" id="PS51085">
    <property type="entry name" value="2FE2S_FER_2"/>
    <property type="match status" value="1"/>
</dbReference>
<keyword evidence="4" id="KW-0500">Molybdenum</keyword>
<gene>
    <name evidence="15" type="ORF">TAPDE_004870</name>
</gene>
<dbReference type="SMART" id="SM01008">
    <property type="entry name" value="Ald_Xan_dh_C"/>
    <property type="match status" value="1"/>
</dbReference>
<evidence type="ECO:0000256" key="9">
    <source>
        <dbReference type="ARBA" id="ARBA00023002"/>
    </source>
</evidence>
<keyword evidence="9" id="KW-0560">Oxidoreductase</keyword>
<dbReference type="Gene3D" id="3.90.1170.50">
    <property type="entry name" value="Aldehyde oxidase/xanthine dehydrogenase, a/b hammerhead"/>
    <property type="match status" value="1"/>
</dbReference>
<evidence type="ECO:0000256" key="6">
    <source>
        <dbReference type="ARBA" id="ARBA00022714"/>
    </source>
</evidence>
<dbReference type="InterPro" id="IPR037165">
    <property type="entry name" value="AldOxase/xan_DH_Mopterin-bd_sf"/>
</dbReference>
<feature type="domain" description="FAD-binding PCMH-type" evidence="14">
    <location>
        <begin position="259"/>
        <end position="446"/>
    </location>
</feature>
<reference evidence="15 16" key="1">
    <citation type="journal article" date="2013" name="MBio">
        <title>Genome sequencing of the plant pathogen Taphrina deformans, the causal agent of peach leaf curl.</title>
        <authorList>
            <person name="Cisse O.H."/>
            <person name="Almeida J.M.G.C.F."/>
            <person name="Fonseca A."/>
            <person name="Kumar A.A."/>
            <person name="Salojaervi J."/>
            <person name="Overmyer K."/>
            <person name="Hauser P.M."/>
            <person name="Pagni M."/>
        </authorList>
    </citation>
    <scope>NUCLEOTIDE SEQUENCE [LARGE SCALE GENOMIC DNA]</scope>
    <source>
        <strain evidence="16">PYCC 5710 / ATCC 11124 / CBS 356.35 / IMI 108563 / JCM 9778 / NBRC 8474</strain>
    </source>
</reference>
<dbReference type="STRING" id="1097556.R4XFF8"/>
<dbReference type="FunFam" id="3.10.20.30:FF:000015">
    <property type="entry name" value="Aldehyde oxidase 1"/>
    <property type="match status" value="1"/>
</dbReference>
<dbReference type="InterPro" id="IPR012675">
    <property type="entry name" value="Beta-grasp_dom_sf"/>
</dbReference>
<evidence type="ECO:0000313" key="15">
    <source>
        <dbReference type="EMBL" id="CCG84408.1"/>
    </source>
</evidence>
<dbReference type="InterPro" id="IPR036683">
    <property type="entry name" value="CO_DH_flav_C_dom_sf"/>
</dbReference>
<dbReference type="Pfam" id="PF00111">
    <property type="entry name" value="Fer2"/>
    <property type="match status" value="1"/>
</dbReference>
<dbReference type="PANTHER" id="PTHR45444">
    <property type="entry name" value="XANTHINE DEHYDROGENASE"/>
    <property type="match status" value="1"/>
</dbReference>
<dbReference type="SUPFAM" id="SSF56176">
    <property type="entry name" value="FAD-binding/transporter-associated domain-like"/>
    <property type="match status" value="1"/>
</dbReference>
<dbReference type="Gene3D" id="1.10.150.120">
    <property type="entry name" value="[2Fe-2S]-binding domain"/>
    <property type="match status" value="1"/>
</dbReference>
<keyword evidence="7" id="KW-0479">Metal-binding</keyword>
<protein>
    <recommendedName>
        <fullName evidence="17">Xanthine dehydrogenase</fullName>
    </recommendedName>
</protein>
<name>R4XFF8_TAPDE</name>
<dbReference type="GO" id="GO:0071949">
    <property type="term" value="F:FAD binding"/>
    <property type="evidence" value="ECO:0007669"/>
    <property type="project" value="InterPro"/>
</dbReference>
<dbReference type="InterPro" id="IPR016166">
    <property type="entry name" value="FAD-bd_PCMH"/>
</dbReference>
<evidence type="ECO:0000259" key="13">
    <source>
        <dbReference type="PROSITE" id="PS51085"/>
    </source>
</evidence>
<dbReference type="InterPro" id="IPR036856">
    <property type="entry name" value="Ald_Oxase/Xan_DH_a/b_sf"/>
</dbReference>
<sequence>MAPGILVSSVDVSHLSKSVEGELKSLTAGWSSELVFYLNGTKIVLENPDPEATILEYIRAIGLTGTKLGCAEGGCGACTVIVASYDRAKKEVYHAAINACISPLVYLDGKHLITVEALGTSKNPHPAQERIAKFHGSQCGFCTPGFVMSLYSVLRNNKDPTEHELEEAFDGNLCRCTGYRPLLDAARSFATKKSPAQGCGMGDQCCKMEGSSNGKCGATEKEAPTPRSFPKVDFKPYDPTTELLFPPFLKKYEAKPLAFGNQHKTWLRPVSVDDLLDIKRLAGGNAKITAGSSEIQVEIKYKHLQYNLSIFAGEIKDLQNISFLPDHISVGANITLTEFEHQLDQPATKHYGEEAAQPFTAIYKQLKYFAGRQIRNVGTPAGALATASPISDLNPLFMATNTTLYYKQAGKEEVAFPVLDFFTGYRQTALPEDAVISRLEIPAAKPLEFVRSFKQSKRKDDDIAIVTSGMRVRLDKSHKVVDVALSFGGMSFKTLMAVHTQTYLLGKSWTDKSTLEGAIEVMLDKDFNMTYGVPGGMANFRRSLAVGFFFRFFEEIRSIVSGDSSIEMDATKAIERTSKTSWRDSSPPVQKDTETVGQAFPHAAAMKQVTGEAKYTDDLPAFANQLYGTMVWSSKAHAKLLAVDPSKALEMPGVVAWIDSKDIRTGANQWGDVIRDEALLAEDKVFCHGQPIGMILANTYAESRLASLAVGVKYEELPAILTCAEAIEQDSFHPYQKFIRCGLEIDDAFAQCDHVLEGFSAMGGQEHFYLETNATVVNPRGDDEFEVFTGTQNVSLVVPYEQID</sequence>
<dbReference type="GO" id="GO:0016491">
    <property type="term" value="F:oxidoreductase activity"/>
    <property type="evidence" value="ECO:0007669"/>
    <property type="project" value="UniProtKB-KW"/>
</dbReference>
<keyword evidence="10" id="KW-0408">Iron</keyword>
<dbReference type="OrthoDB" id="8300278at2759"/>
<dbReference type="GO" id="GO:0005506">
    <property type="term" value="F:iron ion binding"/>
    <property type="evidence" value="ECO:0007669"/>
    <property type="project" value="InterPro"/>
</dbReference>
<dbReference type="InterPro" id="IPR000674">
    <property type="entry name" value="Ald_Oxase/Xan_DH_a/b"/>
</dbReference>